<sequence length="198" mass="22168">MPASMFEIYNEIIHYLFPLSRCGSCYRISSSKQFTIKHDATRNTHLSGLTVVDVCSINEVSSLFKQATQRMSVGKTQMNEQSSRCHFVFTLLVSRVNDVSKEQGQGILNIFDLAGSECLAQSGATGDRLKETQVITLLLKHFLDGDSRTLMFVNISLEVSSASESIYSLRFAARAMHAELEYHIATQAKLLDSRLRYG</sequence>
<comment type="similarity">
    <text evidence="5">Belongs to the TRAFAC class myosin-kinesin ATPase superfamily. Kinesin family.</text>
</comment>
<dbReference type="InterPro" id="IPR001752">
    <property type="entry name" value="Kinesin_motor_dom"/>
</dbReference>
<dbReference type="PANTHER" id="PTHR47972">
    <property type="entry name" value="KINESIN-LIKE PROTEIN KLP-3"/>
    <property type="match status" value="1"/>
</dbReference>
<dbReference type="Proteomes" id="UP001412067">
    <property type="component" value="Unassembled WGS sequence"/>
</dbReference>
<dbReference type="InterPro" id="IPR027417">
    <property type="entry name" value="P-loop_NTPase"/>
</dbReference>
<dbReference type="PROSITE" id="PS50067">
    <property type="entry name" value="KINESIN_MOTOR_2"/>
    <property type="match status" value="2"/>
</dbReference>
<keyword evidence="1" id="KW-0493">Microtubule</keyword>
<evidence type="ECO:0000256" key="2">
    <source>
        <dbReference type="ARBA" id="ARBA00022741"/>
    </source>
</evidence>
<dbReference type="EMBL" id="JBBWWR010000011">
    <property type="protein sequence ID" value="KAK8960038.1"/>
    <property type="molecule type" value="Genomic_DNA"/>
</dbReference>
<comment type="caution">
    <text evidence="5">Lacks conserved residue(s) required for the propagation of feature annotation.</text>
</comment>
<gene>
    <name evidence="7" type="primary">ATK5</name>
    <name evidence="7" type="ORF">KSP40_PGU005068</name>
</gene>
<protein>
    <submittedName>
        <fullName evidence="7">Kinesin-5</fullName>
    </submittedName>
</protein>
<dbReference type="Pfam" id="PF00225">
    <property type="entry name" value="Kinesin"/>
    <property type="match status" value="1"/>
</dbReference>
<name>A0ABR2MAS2_9ASPA</name>
<evidence type="ECO:0000256" key="3">
    <source>
        <dbReference type="ARBA" id="ARBA00022840"/>
    </source>
</evidence>
<accession>A0ABR2MAS2</accession>
<dbReference type="PRINTS" id="PR00380">
    <property type="entry name" value="KINESINHEAVY"/>
</dbReference>
<evidence type="ECO:0000313" key="7">
    <source>
        <dbReference type="EMBL" id="KAK8960038.1"/>
    </source>
</evidence>
<evidence type="ECO:0000256" key="5">
    <source>
        <dbReference type="PROSITE-ProRule" id="PRU00283"/>
    </source>
</evidence>
<dbReference type="InterPro" id="IPR027640">
    <property type="entry name" value="Kinesin-like_fam"/>
</dbReference>
<keyword evidence="2" id="KW-0547">Nucleotide-binding</keyword>
<evidence type="ECO:0000259" key="6">
    <source>
        <dbReference type="PROSITE" id="PS50067"/>
    </source>
</evidence>
<evidence type="ECO:0000313" key="8">
    <source>
        <dbReference type="Proteomes" id="UP001412067"/>
    </source>
</evidence>
<dbReference type="PANTHER" id="PTHR47972:SF45">
    <property type="entry name" value="PROTEIN CLARET SEGREGATIONAL"/>
    <property type="match status" value="1"/>
</dbReference>
<dbReference type="InterPro" id="IPR036961">
    <property type="entry name" value="Kinesin_motor_dom_sf"/>
</dbReference>
<feature type="domain" description="Kinesin motor" evidence="6">
    <location>
        <begin position="1"/>
        <end position="135"/>
    </location>
</feature>
<feature type="domain" description="Kinesin motor" evidence="6">
    <location>
        <begin position="136"/>
        <end position="178"/>
    </location>
</feature>
<dbReference type="Gene3D" id="3.40.850.10">
    <property type="entry name" value="Kinesin motor domain"/>
    <property type="match status" value="1"/>
</dbReference>
<organism evidence="7 8">
    <name type="scientific">Platanthera guangdongensis</name>
    <dbReference type="NCBI Taxonomy" id="2320717"/>
    <lineage>
        <taxon>Eukaryota</taxon>
        <taxon>Viridiplantae</taxon>
        <taxon>Streptophyta</taxon>
        <taxon>Embryophyta</taxon>
        <taxon>Tracheophyta</taxon>
        <taxon>Spermatophyta</taxon>
        <taxon>Magnoliopsida</taxon>
        <taxon>Liliopsida</taxon>
        <taxon>Asparagales</taxon>
        <taxon>Orchidaceae</taxon>
        <taxon>Orchidoideae</taxon>
        <taxon>Orchideae</taxon>
        <taxon>Orchidinae</taxon>
        <taxon>Platanthera</taxon>
    </lineage>
</organism>
<evidence type="ECO:0000256" key="1">
    <source>
        <dbReference type="ARBA" id="ARBA00022701"/>
    </source>
</evidence>
<dbReference type="SUPFAM" id="SSF52540">
    <property type="entry name" value="P-loop containing nucleoside triphosphate hydrolases"/>
    <property type="match status" value="1"/>
</dbReference>
<keyword evidence="8" id="KW-1185">Reference proteome</keyword>
<proteinExistence type="inferred from homology"/>
<dbReference type="SMART" id="SM00129">
    <property type="entry name" value="KISc"/>
    <property type="match status" value="1"/>
</dbReference>
<keyword evidence="3" id="KW-0067">ATP-binding</keyword>
<dbReference type="Gene3D" id="1.20.58.1980">
    <property type="match status" value="1"/>
</dbReference>
<reference evidence="7 8" key="1">
    <citation type="journal article" date="2022" name="Nat. Plants">
        <title>Genomes of leafy and leafless Platanthera orchids illuminate the evolution of mycoheterotrophy.</title>
        <authorList>
            <person name="Li M.H."/>
            <person name="Liu K.W."/>
            <person name="Li Z."/>
            <person name="Lu H.C."/>
            <person name="Ye Q.L."/>
            <person name="Zhang D."/>
            <person name="Wang J.Y."/>
            <person name="Li Y.F."/>
            <person name="Zhong Z.M."/>
            <person name="Liu X."/>
            <person name="Yu X."/>
            <person name="Liu D.K."/>
            <person name="Tu X.D."/>
            <person name="Liu B."/>
            <person name="Hao Y."/>
            <person name="Liao X.Y."/>
            <person name="Jiang Y.T."/>
            <person name="Sun W.H."/>
            <person name="Chen J."/>
            <person name="Chen Y.Q."/>
            <person name="Ai Y."/>
            <person name="Zhai J.W."/>
            <person name="Wu S.S."/>
            <person name="Zhou Z."/>
            <person name="Hsiao Y.Y."/>
            <person name="Wu W.L."/>
            <person name="Chen Y.Y."/>
            <person name="Lin Y.F."/>
            <person name="Hsu J.L."/>
            <person name="Li C.Y."/>
            <person name="Wang Z.W."/>
            <person name="Zhao X."/>
            <person name="Zhong W.Y."/>
            <person name="Ma X.K."/>
            <person name="Ma L."/>
            <person name="Huang J."/>
            <person name="Chen G.Z."/>
            <person name="Huang M.Z."/>
            <person name="Huang L."/>
            <person name="Peng D.H."/>
            <person name="Luo Y.B."/>
            <person name="Zou S.Q."/>
            <person name="Chen S.P."/>
            <person name="Lan S."/>
            <person name="Tsai W.C."/>
            <person name="Van de Peer Y."/>
            <person name="Liu Z.J."/>
        </authorList>
    </citation>
    <scope>NUCLEOTIDE SEQUENCE [LARGE SCALE GENOMIC DNA]</scope>
    <source>
        <strain evidence="7">Lor288</strain>
    </source>
</reference>
<keyword evidence="4" id="KW-0505">Motor protein</keyword>
<comment type="caution">
    <text evidence="7">The sequence shown here is derived from an EMBL/GenBank/DDBJ whole genome shotgun (WGS) entry which is preliminary data.</text>
</comment>
<evidence type="ECO:0000256" key="4">
    <source>
        <dbReference type="ARBA" id="ARBA00023175"/>
    </source>
</evidence>